<dbReference type="AlphaFoldDB" id="A0A1H9N378"/>
<sequence length="89" mass="10426">MSEHITSIPVMLNQNKHNYSEVARLLHVHRYTVRRLEDDKDCKHHIVVRGRLMTETRRLQDDEVILAKDPNYYDLGGSDAQAKTPMQEP</sequence>
<accession>A0A1H9N378</accession>
<dbReference type="Proteomes" id="UP000242515">
    <property type="component" value="Unassembled WGS sequence"/>
</dbReference>
<name>A0A1H9N378_9GAMM</name>
<evidence type="ECO:0000313" key="1">
    <source>
        <dbReference type="EMBL" id="SER29843.1"/>
    </source>
</evidence>
<dbReference type="InterPro" id="IPR010454">
    <property type="entry name" value="Phage_NinH"/>
</dbReference>
<evidence type="ECO:0000313" key="2">
    <source>
        <dbReference type="Proteomes" id="UP000242515"/>
    </source>
</evidence>
<dbReference type="Pfam" id="PF06322">
    <property type="entry name" value="Phage_NinH"/>
    <property type="match status" value="1"/>
</dbReference>
<reference evidence="2" key="1">
    <citation type="submission" date="2016-10" db="EMBL/GenBank/DDBJ databases">
        <authorList>
            <person name="Varghese N."/>
            <person name="Submissions S."/>
        </authorList>
    </citation>
    <scope>NUCLEOTIDE SEQUENCE [LARGE SCALE GENOMIC DNA]</scope>
    <source>
        <strain evidence="2">8N4</strain>
    </source>
</reference>
<organism evidence="1 2">
    <name type="scientific">Rosenbergiella nectarea</name>
    <dbReference type="NCBI Taxonomy" id="988801"/>
    <lineage>
        <taxon>Bacteria</taxon>
        <taxon>Pseudomonadati</taxon>
        <taxon>Pseudomonadota</taxon>
        <taxon>Gammaproteobacteria</taxon>
        <taxon>Enterobacterales</taxon>
        <taxon>Erwiniaceae</taxon>
        <taxon>Rosenbergiella</taxon>
    </lineage>
</organism>
<gene>
    <name evidence="1" type="ORF">SAMN05216522_12115</name>
</gene>
<protein>
    <submittedName>
        <fullName evidence="1">Phage NinH protein</fullName>
    </submittedName>
</protein>
<dbReference type="STRING" id="988801.SAMN05216522_12115"/>
<keyword evidence="2" id="KW-1185">Reference proteome</keyword>
<dbReference type="RefSeq" id="WP_177173197.1">
    <property type="nucleotide sequence ID" value="NZ_FOGC01000021.1"/>
</dbReference>
<proteinExistence type="predicted"/>
<dbReference type="EMBL" id="FOGC01000021">
    <property type="protein sequence ID" value="SER29843.1"/>
    <property type="molecule type" value="Genomic_DNA"/>
</dbReference>